<dbReference type="SUPFAM" id="SSF55729">
    <property type="entry name" value="Acyl-CoA N-acyltransferases (Nat)"/>
    <property type="match status" value="1"/>
</dbReference>
<sequence length="136" mass="15559">MENTFPITYKINVTIEPEDLSKVFKASGIIRPSDDLPRLQRMIDHSDIILSAWDHKKLVGIARAITDYSYCCYLSDLAVDKEYQNSGIGKELVELLQKQIGEEVTLLLLASSIAMEYYPKIGFEKVENGFRISRKR</sequence>
<accession>A0ABT0WCG0</accession>
<dbReference type="InterPro" id="IPR016181">
    <property type="entry name" value="Acyl_CoA_acyltransferase"/>
</dbReference>
<name>A0ABT0WCG0_9BACI</name>
<dbReference type="PROSITE" id="PS51186">
    <property type="entry name" value="GNAT"/>
    <property type="match status" value="1"/>
</dbReference>
<feature type="domain" description="N-acetyltransferase" evidence="1">
    <location>
        <begin position="10"/>
        <end position="136"/>
    </location>
</feature>
<protein>
    <submittedName>
        <fullName evidence="2">GNAT family N-acetyltransferase</fullName>
    </submittedName>
</protein>
<gene>
    <name evidence="2" type="ORF">NDK43_13420</name>
</gene>
<evidence type="ECO:0000313" key="2">
    <source>
        <dbReference type="EMBL" id="MCM2533214.1"/>
    </source>
</evidence>
<proteinExistence type="predicted"/>
<dbReference type="InterPro" id="IPR000182">
    <property type="entry name" value="GNAT_dom"/>
</dbReference>
<dbReference type="PANTHER" id="PTHR43233:SF1">
    <property type="entry name" value="FAMILY N-ACETYLTRANSFERASE, PUTATIVE (AFU_ORTHOLOGUE AFUA_6G03350)-RELATED"/>
    <property type="match status" value="1"/>
</dbReference>
<dbReference type="Proteomes" id="UP001523262">
    <property type="component" value="Unassembled WGS sequence"/>
</dbReference>
<dbReference type="Pfam" id="PF13673">
    <property type="entry name" value="Acetyltransf_10"/>
    <property type="match status" value="1"/>
</dbReference>
<keyword evidence="3" id="KW-1185">Reference proteome</keyword>
<evidence type="ECO:0000259" key="1">
    <source>
        <dbReference type="PROSITE" id="PS51186"/>
    </source>
</evidence>
<comment type="caution">
    <text evidence="2">The sequence shown here is derived from an EMBL/GenBank/DDBJ whole genome shotgun (WGS) entry which is preliminary data.</text>
</comment>
<dbReference type="InterPro" id="IPR053144">
    <property type="entry name" value="Acetyltransferase_Butenolide"/>
</dbReference>
<reference evidence="2 3" key="1">
    <citation type="submission" date="2022-06" db="EMBL/GenBank/DDBJ databases">
        <authorList>
            <person name="Jeon C.O."/>
        </authorList>
    </citation>
    <scope>NUCLEOTIDE SEQUENCE [LARGE SCALE GENOMIC DNA]</scope>
    <source>
        <strain evidence="2 3">KCTC 13943</strain>
    </source>
</reference>
<organism evidence="2 3">
    <name type="scientific">Neobacillus pocheonensis</name>
    <dbReference type="NCBI Taxonomy" id="363869"/>
    <lineage>
        <taxon>Bacteria</taxon>
        <taxon>Bacillati</taxon>
        <taxon>Bacillota</taxon>
        <taxon>Bacilli</taxon>
        <taxon>Bacillales</taxon>
        <taxon>Bacillaceae</taxon>
        <taxon>Neobacillus</taxon>
    </lineage>
</organism>
<dbReference type="Gene3D" id="3.40.630.30">
    <property type="match status" value="1"/>
</dbReference>
<dbReference type="CDD" id="cd04301">
    <property type="entry name" value="NAT_SF"/>
    <property type="match status" value="1"/>
</dbReference>
<evidence type="ECO:0000313" key="3">
    <source>
        <dbReference type="Proteomes" id="UP001523262"/>
    </source>
</evidence>
<dbReference type="EMBL" id="JAMQCR010000001">
    <property type="protein sequence ID" value="MCM2533214.1"/>
    <property type="molecule type" value="Genomic_DNA"/>
</dbReference>
<dbReference type="PANTHER" id="PTHR43233">
    <property type="entry name" value="FAMILY N-ACETYLTRANSFERASE, PUTATIVE (AFU_ORTHOLOGUE AFUA_6G03350)-RELATED"/>
    <property type="match status" value="1"/>
</dbReference>